<dbReference type="InterPro" id="IPR050584">
    <property type="entry name" value="Cholesterol_7-desaturase"/>
</dbReference>
<keyword evidence="6" id="KW-1133">Transmembrane helix</keyword>
<keyword evidence="2" id="KW-0479">Metal-binding</keyword>
<dbReference type="GO" id="GO:0051537">
    <property type="term" value="F:2 iron, 2 sulfur cluster binding"/>
    <property type="evidence" value="ECO:0007669"/>
    <property type="project" value="UniProtKB-KW"/>
</dbReference>
<feature type="domain" description="Rieske" evidence="7">
    <location>
        <begin position="188"/>
        <end position="284"/>
    </location>
</feature>
<keyword evidence="5" id="KW-0411">Iron-sulfur</keyword>
<dbReference type="Pfam" id="PF09990">
    <property type="entry name" value="DUF2231"/>
    <property type="match status" value="1"/>
</dbReference>
<keyword evidence="1" id="KW-0001">2Fe-2S</keyword>
<reference evidence="8 9" key="1">
    <citation type="journal article" date="2014" name="Int. J. Syst. Evol. Microbiol.">
        <title>Streptomyces hoynatensis sp. nov., isolated from deep marine sediment.</title>
        <authorList>
            <person name="Veyisoglu A."/>
            <person name="Sahin N."/>
        </authorList>
    </citation>
    <scope>NUCLEOTIDE SEQUENCE [LARGE SCALE GENOMIC DNA]</scope>
    <source>
        <strain evidence="8 9">KCTC 29097</strain>
    </source>
</reference>
<dbReference type="InterPro" id="IPR017941">
    <property type="entry name" value="Rieske_2Fe-2S"/>
</dbReference>
<evidence type="ECO:0000256" key="4">
    <source>
        <dbReference type="ARBA" id="ARBA00023004"/>
    </source>
</evidence>
<feature type="transmembrane region" description="Helical" evidence="6">
    <location>
        <begin position="82"/>
        <end position="102"/>
    </location>
</feature>
<keyword evidence="4" id="KW-0408">Iron</keyword>
<dbReference type="PROSITE" id="PS51296">
    <property type="entry name" value="RIESKE"/>
    <property type="match status" value="1"/>
</dbReference>
<evidence type="ECO:0000256" key="6">
    <source>
        <dbReference type="SAM" id="Phobius"/>
    </source>
</evidence>
<proteinExistence type="predicted"/>
<accession>A0A3A9ZFV1</accession>
<sequence>MPETDRPGKVLAAVDRLARVPQLDGLIGPLQRAAHALPAGTRDVLHGKWLGHPLHPALVQTPIGMWSAAAVLDLLPGKRRDSGTLVAIGLAAAVPSAVAGWTDWADLRKPQLRVGLVHAAANAGGIVLYAASLAARLRGRRLRGKALGWAGFALVGAGGALGGHLAYRQGAGANHAEGVEAHVPAGWQPLGAVADFPVGQAVRAETGGVPVLVYREPGGAVRVLADHCAHLGGPLSQGEITDGCVRCPWHGSLFRLTDGWNVEGPATAPQPAFEARVVDGRVEARLREPEAPS</sequence>
<dbReference type="InterPro" id="IPR036922">
    <property type="entry name" value="Rieske_2Fe-2S_sf"/>
</dbReference>
<dbReference type="Proteomes" id="UP000272474">
    <property type="component" value="Unassembled WGS sequence"/>
</dbReference>
<evidence type="ECO:0000256" key="2">
    <source>
        <dbReference type="ARBA" id="ARBA00022723"/>
    </source>
</evidence>
<dbReference type="Pfam" id="PF00355">
    <property type="entry name" value="Rieske"/>
    <property type="match status" value="1"/>
</dbReference>
<protein>
    <submittedName>
        <fullName evidence="8">Rieske (2Fe-2S) protein</fullName>
    </submittedName>
</protein>
<dbReference type="PANTHER" id="PTHR21266">
    <property type="entry name" value="IRON-SULFUR DOMAIN CONTAINING PROTEIN"/>
    <property type="match status" value="1"/>
</dbReference>
<evidence type="ECO:0000313" key="9">
    <source>
        <dbReference type="Proteomes" id="UP000272474"/>
    </source>
</evidence>
<keyword evidence="6" id="KW-0812">Transmembrane</keyword>
<comment type="caution">
    <text evidence="8">The sequence shown here is derived from an EMBL/GenBank/DDBJ whole genome shotgun (WGS) entry which is preliminary data.</text>
</comment>
<organism evidence="8 9">
    <name type="scientific">Streptomyces hoynatensis</name>
    <dbReference type="NCBI Taxonomy" id="1141874"/>
    <lineage>
        <taxon>Bacteria</taxon>
        <taxon>Bacillati</taxon>
        <taxon>Actinomycetota</taxon>
        <taxon>Actinomycetes</taxon>
        <taxon>Kitasatosporales</taxon>
        <taxon>Streptomycetaceae</taxon>
        <taxon>Streptomyces</taxon>
    </lineage>
</organism>
<evidence type="ECO:0000256" key="1">
    <source>
        <dbReference type="ARBA" id="ARBA00022714"/>
    </source>
</evidence>
<evidence type="ECO:0000256" key="5">
    <source>
        <dbReference type="ARBA" id="ARBA00023014"/>
    </source>
</evidence>
<keyword evidence="3" id="KW-0560">Oxidoreductase</keyword>
<dbReference type="EMBL" id="RBAL01000001">
    <property type="protein sequence ID" value="RKN47312.1"/>
    <property type="molecule type" value="Genomic_DNA"/>
</dbReference>
<dbReference type="AlphaFoldDB" id="A0A3A9ZFV1"/>
<dbReference type="InterPro" id="IPR019251">
    <property type="entry name" value="DUF2231_TM"/>
</dbReference>
<feature type="transmembrane region" description="Helical" evidence="6">
    <location>
        <begin position="114"/>
        <end position="134"/>
    </location>
</feature>
<dbReference type="GO" id="GO:0046872">
    <property type="term" value="F:metal ion binding"/>
    <property type="evidence" value="ECO:0007669"/>
    <property type="project" value="UniProtKB-KW"/>
</dbReference>
<dbReference type="PANTHER" id="PTHR21266:SF60">
    <property type="entry name" value="3-KETOSTEROID-9-ALPHA-MONOOXYGENASE, OXYGENASE COMPONENT"/>
    <property type="match status" value="1"/>
</dbReference>
<evidence type="ECO:0000256" key="3">
    <source>
        <dbReference type="ARBA" id="ARBA00023002"/>
    </source>
</evidence>
<gene>
    <name evidence="8" type="ORF">D7294_03275</name>
</gene>
<feature type="transmembrane region" description="Helical" evidence="6">
    <location>
        <begin position="146"/>
        <end position="167"/>
    </location>
</feature>
<name>A0A3A9ZFV1_9ACTN</name>
<evidence type="ECO:0000259" key="7">
    <source>
        <dbReference type="PROSITE" id="PS51296"/>
    </source>
</evidence>
<keyword evidence="9" id="KW-1185">Reference proteome</keyword>
<dbReference type="SUPFAM" id="SSF50022">
    <property type="entry name" value="ISP domain"/>
    <property type="match status" value="1"/>
</dbReference>
<dbReference type="CDD" id="cd03467">
    <property type="entry name" value="Rieske"/>
    <property type="match status" value="1"/>
</dbReference>
<dbReference type="Gene3D" id="2.102.10.10">
    <property type="entry name" value="Rieske [2Fe-2S] iron-sulphur domain"/>
    <property type="match status" value="1"/>
</dbReference>
<dbReference type="OrthoDB" id="9795104at2"/>
<dbReference type="GO" id="GO:0016705">
    <property type="term" value="F:oxidoreductase activity, acting on paired donors, with incorporation or reduction of molecular oxygen"/>
    <property type="evidence" value="ECO:0007669"/>
    <property type="project" value="UniProtKB-ARBA"/>
</dbReference>
<dbReference type="GO" id="GO:0004497">
    <property type="term" value="F:monooxygenase activity"/>
    <property type="evidence" value="ECO:0007669"/>
    <property type="project" value="UniProtKB-ARBA"/>
</dbReference>
<keyword evidence="6" id="KW-0472">Membrane</keyword>
<evidence type="ECO:0000313" key="8">
    <source>
        <dbReference type="EMBL" id="RKN47312.1"/>
    </source>
</evidence>